<name>A0AAU8KZH7_9CAUD</name>
<evidence type="ECO:0000313" key="1">
    <source>
        <dbReference type="EMBL" id="XCN28223.1"/>
    </source>
</evidence>
<dbReference type="EMBL" id="PP885733">
    <property type="protein sequence ID" value="XCN28223.1"/>
    <property type="molecule type" value="Genomic_DNA"/>
</dbReference>
<proteinExistence type="predicted"/>
<sequence length="207" mass="24313">MDTLRYMHVRKELIRIHSILTEETFLVIMPTTSFMTLKQLEFYKDNPPIVGFEALETPQERPYSIVKILEAFKNVGDDAQVHFRYPSRDIPRIYEAIQDWIRYWIEIKRGSGYLRTPSIEELELIEKLARHIFTAYSHYHYSKIFDTLNVSSKQEMTLLDVLKGRMMYGSDIDEELSYISYLDEYKSETGFQSSAAQQIYSGFGGGM</sequence>
<protein>
    <submittedName>
        <fullName evidence="1">Uncharacterized protein</fullName>
    </submittedName>
</protein>
<organism evidence="1">
    <name type="scientific">Pantoea phage Survivor</name>
    <dbReference type="NCBI Taxonomy" id="3232176"/>
    <lineage>
        <taxon>Viruses</taxon>
        <taxon>Duplodnaviria</taxon>
        <taxon>Heunggongvirae</taxon>
        <taxon>Uroviricota</taxon>
        <taxon>Caudoviricetes</taxon>
    </lineage>
</organism>
<accession>A0AAU8KZH7</accession>
<reference evidence="1" key="1">
    <citation type="submission" date="2024-06" db="EMBL/GenBank/DDBJ databases">
        <authorList>
            <person name="Gannavaram S."/>
            <person name="Nemani S."/>
            <person name="Datta M."/>
            <person name="Picchiottino A."/>
            <person name="Mereddy A."/>
            <person name="Gannavaram N."/>
            <person name="Honeycutt C."/>
            <person name="Tran D."/>
            <person name="Choi K."/>
            <person name="Srinivasan K."/>
            <person name="Johnson A."/>
        </authorList>
    </citation>
    <scope>NUCLEOTIDE SEQUENCE</scope>
</reference>